<dbReference type="InterPro" id="IPR036059">
    <property type="entry name" value="TldD/PmbA_sf"/>
</dbReference>
<dbReference type="GO" id="GO:0008237">
    <property type="term" value="F:metallopeptidase activity"/>
    <property type="evidence" value="ECO:0007669"/>
    <property type="project" value="InterPro"/>
</dbReference>
<organism evidence="4 5">
    <name type="scientific">Luteitalea pratensis</name>
    <dbReference type="NCBI Taxonomy" id="1855912"/>
    <lineage>
        <taxon>Bacteria</taxon>
        <taxon>Pseudomonadati</taxon>
        <taxon>Acidobacteriota</taxon>
        <taxon>Vicinamibacteria</taxon>
        <taxon>Vicinamibacterales</taxon>
        <taxon>Vicinamibacteraceae</taxon>
        <taxon>Luteitalea</taxon>
    </lineage>
</organism>
<sequence>MSYSREEVKAITDKILNMAKADAVEVDFQGGERSATRYANSSITANLIEHDQQVSITVYYGQKSASTVTHQFDDASLKTAIEEAQILAKRKPDNPETMPLVKPPQNYVPVDAVIDRTVNFGPAERAAMVKKSLDICEKKGVVGAGYIPKLHWTTARANSEGLFSYFRYAEASFILTCRTPDGTGSGWAGQTGLKDVNLIDPVSITETAANKALKSQKPRAIEPGDYTVILEPRPAARFLSLLMTAMDARSAEEGRSFMSGAERGQTKVGQKLFGDNVTIKSVINHPVLRQSPIGEDGLAAQDVTWIEKGVVKNLYYSRYWAQKAGKAPTGTPPGLSMVMDGGTTSVEDMIKTTKRGLLVSFFWYMRPVEAMSILYTGMTRDGLFLIENGEITAPVQNFRWNETPVVGLNNISALGPPQPMHTGEAYDQPGTAMIPAMRIEDFTMTSVSPAV</sequence>
<evidence type="ECO:0000313" key="5">
    <source>
        <dbReference type="Proteomes" id="UP000076079"/>
    </source>
</evidence>
<evidence type="ECO:0000259" key="3">
    <source>
        <dbReference type="Pfam" id="PF19289"/>
    </source>
</evidence>
<dbReference type="RefSeq" id="WP_110171921.1">
    <property type="nucleotide sequence ID" value="NZ_CP015136.1"/>
</dbReference>
<dbReference type="InterPro" id="IPR035068">
    <property type="entry name" value="TldD/PmbA_N"/>
</dbReference>
<evidence type="ECO:0000256" key="1">
    <source>
        <dbReference type="ARBA" id="ARBA00005836"/>
    </source>
</evidence>
<feature type="domain" description="Metalloprotease TldD/E N-terminal" evidence="2">
    <location>
        <begin position="24"/>
        <end position="84"/>
    </location>
</feature>
<gene>
    <name evidence="4" type="ORF">LuPra_03496</name>
</gene>
<dbReference type="Proteomes" id="UP000076079">
    <property type="component" value="Chromosome"/>
</dbReference>
<feature type="domain" description="Metalloprotease TldD/E C-terminal" evidence="3">
    <location>
        <begin position="223"/>
        <end position="445"/>
    </location>
</feature>
<name>A0A143PPH2_LUTPR</name>
<dbReference type="PATRIC" id="fig|1813736.3.peg.3705"/>
<dbReference type="KEGG" id="abac:LuPra_03496"/>
<dbReference type="Gene3D" id="3.30.2290.10">
    <property type="entry name" value="PmbA/TldD superfamily"/>
    <property type="match status" value="1"/>
</dbReference>
<accession>A0A143PPH2</accession>
<evidence type="ECO:0000259" key="2">
    <source>
        <dbReference type="Pfam" id="PF01523"/>
    </source>
</evidence>
<dbReference type="GO" id="GO:0006508">
    <property type="term" value="P:proteolysis"/>
    <property type="evidence" value="ECO:0007669"/>
    <property type="project" value="InterPro"/>
</dbReference>
<dbReference type="EMBL" id="CP015136">
    <property type="protein sequence ID" value="AMY10266.1"/>
    <property type="molecule type" value="Genomic_DNA"/>
</dbReference>
<proteinExistence type="inferred from homology"/>
<protein>
    <submittedName>
        <fullName evidence="4">Peptidase PmbA</fullName>
    </submittedName>
</protein>
<dbReference type="OrthoDB" id="9803618at2"/>
<dbReference type="InterPro" id="IPR002510">
    <property type="entry name" value="Metalloprtase-TldD/E_N"/>
</dbReference>
<dbReference type="Pfam" id="PF01523">
    <property type="entry name" value="PmbA_TldD_1st"/>
    <property type="match status" value="1"/>
</dbReference>
<dbReference type="InterPro" id="IPR045569">
    <property type="entry name" value="Metalloprtase-TldD/E_C"/>
</dbReference>
<dbReference type="PANTHER" id="PTHR43666:SF1">
    <property type="entry name" value="CONSERVED PROTEIN"/>
    <property type="match status" value="1"/>
</dbReference>
<dbReference type="Pfam" id="PF19289">
    <property type="entry name" value="PmbA_TldD_3rd"/>
    <property type="match status" value="1"/>
</dbReference>
<comment type="similarity">
    <text evidence="1">Belongs to the peptidase U62 family.</text>
</comment>
<dbReference type="PANTHER" id="PTHR43666">
    <property type="entry name" value="TLDD PROTEIN"/>
    <property type="match status" value="1"/>
</dbReference>
<reference evidence="5" key="2">
    <citation type="submission" date="2016-04" db="EMBL/GenBank/DDBJ databases">
        <title>First Complete Genome Sequence of a Subdivision 6 Acidobacterium.</title>
        <authorList>
            <person name="Huang S."/>
            <person name="Vieira S."/>
            <person name="Bunk B."/>
            <person name="Riedel T."/>
            <person name="Sproeer C."/>
            <person name="Overmann J."/>
        </authorList>
    </citation>
    <scope>NUCLEOTIDE SEQUENCE [LARGE SCALE GENOMIC DNA]</scope>
    <source>
        <strain evidence="5">DSM 100886 HEG_-6_39</strain>
    </source>
</reference>
<reference evidence="4 5" key="1">
    <citation type="journal article" date="2016" name="Genome Announc.">
        <title>First Complete Genome Sequence of a Subdivision 6 Acidobacterium Strain.</title>
        <authorList>
            <person name="Huang S."/>
            <person name="Vieira S."/>
            <person name="Bunk B."/>
            <person name="Riedel T."/>
            <person name="Sproer C."/>
            <person name="Overmann J."/>
        </authorList>
    </citation>
    <scope>NUCLEOTIDE SEQUENCE [LARGE SCALE GENOMIC DNA]</scope>
    <source>
        <strain evidence="5">DSM 100886 HEG_-6_39</strain>
    </source>
</reference>
<dbReference type="AlphaFoldDB" id="A0A143PPH2"/>
<keyword evidence="5" id="KW-1185">Reference proteome</keyword>
<dbReference type="STRING" id="1855912.LuPra_03496"/>
<evidence type="ECO:0000313" key="4">
    <source>
        <dbReference type="EMBL" id="AMY10266.1"/>
    </source>
</evidence>
<dbReference type="SUPFAM" id="SSF111283">
    <property type="entry name" value="Putative modulator of DNA gyrase, PmbA/TldD"/>
    <property type="match status" value="1"/>
</dbReference>